<dbReference type="Proteomes" id="UP000664832">
    <property type="component" value="Unassembled WGS sequence"/>
</dbReference>
<protein>
    <recommendedName>
        <fullName evidence="3">Acetyltransferase</fullName>
    </recommendedName>
</protein>
<gene>
    <name evidence="1" type="ORF">JZO71_01150</name>
</gene>
<evidence type="ECO:0008006" key="3">
    <source>
        <dbReference type="Google" id="ProtNLM"/>
    </source>
</evidence>
<proteinExistence type="predicted"/>
<keyword evidence="2" id="KW-1185">Reference proteome</keyword>
<dbReference type="EMBL" id="JAFLWI010000002">
    <property type="protein sequence ID" value="MBO0480928.1"/>
    <property type="molecule type" value="Genomic_DNA"/>
</dbReference>
<evidence type="ECO:0000313" key="2">
    <source>
        <dbReference type="Proteomes" id="UP000664832"/>
    </source>
</evidence>
<accession>A0ABS3HYJ8</accession>
<dbReference type="RefSeq" id="WP_206897773.1">
    <property type="nucleotide sequence ID" value="NZ_JAFLWI010000002.1"/>
</dbReference>
<comment type="caution">
    <text evidence="1">The sequence shown here is derived from an EMBL/GenBank/DDBJ whole genome shotgun (WGS) entry which is preliminary data.</text>
</comment>
<evidence type="ECO:0000313" key="1">
    <source>
        <dbReference type="EMBL" id="MBO0480928.1"/>
    </source>
</evidence>
<sequence>MDIKQKILNAWITIEQFSAGDIDLKKGENVRYNYHHIVKIGPHFLLKS</sequence>
<organism evidence="1 2">
    <name type="scientific">Candidatus Enterococcus courvalinii</name>
    <dbReference type="NCBI Taxonomy" id="2815329"/>
    <lineage>
        <taxon>Bacteria</taxon>
        <taxon>Bacillati</taxon>
        <taxon>Bacillota</taxon>
        <taxon>Bacilli</taxon>
        <taxon>Lactobacillales</taxon>
        <taxon>Enterococcaceae</taxon>
        <taxon>Enterococcus</taxon>
    </lineage>
</organism>
<name>A0ABS3HYJ8_9ENTE</name>
<reference evidence="1 2" key="1">
    <citation type="submission" date="2021-03" db="EMBL/GenBank/DDBJ databases">
        <title>Enterococcal diversity collection.</title>
        <authorList>
            <person name="Gilmore M.S."/>
            <person name="Schwartzman J."/>
            <person name="Van Tyne D."/>
            <person name="Martin M."/>
            <person name="Earl A.M."/>
            <person name="Manson A.L."/>
            <person name="Straub T."/>
            <person name="Salamzade R."/>
            <person name="Saavedra J."/>
            <person name="Lebreton F."/>
            <person name="Prichula J."/>
            <person name="Schaufler K."/>
            <person name="Gaca A."/>
            <person name="Sgardioli B."/>
            <person name="Wagenaar J."/>
            <person name="Strong T."/>
        </authorList>
    </citation>
    <scope>NUCLEOTIDE SEQUENCE [LARGE SCALE GENOMIC DNA]</scope>
    <source>
        <strain evidence="1 2">MSG2901</strain>
    </source>
</reference>